<sequence>MSAYYYQETNGHNGMAYQQQQQQQSYGGGGYPQQNSVDDYMVPEEEWEREAVLDPAWERQQKKTFTAWCNSHLRKVGTAIENIDEDFQNGLKLMLLLEVISNEQLVKPDRGRMRFHKIANVNKALDFIMSKGVKLMVGAEEIVDGNLKMTLGMIWTIILRFAIQDISVEEMSAKEGLLLWCQRKTAPYKNVNVQNFHTSFKDGLAFCALIHRHRPDLLDYNKLTKDDPLTNLNLAFDIAEKHLDIPKMLDAEDMVNTVRPDEKSVMTYVSAYYHAFAGVYKVFKRIFHLNIKADEKVVMTYVSSYYHAFSTTQKAEQAASRICKVLSINQENEQMMAEYERLASDLLEWIKQKRPWLENRATDNTLSGTQAKLGDFRDYCRSQKPPKLSQKAKLEIDFNTLQTRLRLSNRPAFTPTEGKLIANIVDAWKGLELAEKGFEDWLLRELRRLERLDHLAKKFQHKCDIHEEWSQGKTDLLQSSDFKKCSLNDLRALSRKHLAFESDLAAHQDRVEQIAAIAQELNVLGYDQITSVNQRCQKICNEWDVLGDLTHKRRVALTEAERIVERIDSLFLEYAKKAAPYLNWLDGAREDLVDMFFIHTLDEICGLMEAHNQFKATLGEAGAEYKNIIRLVNDARQTCLDHGLELTPNPYTNIQPDEITTKWNEVQTLVPQRDQDLQTEYLKQQQNERFRLQFAQKANVVGPWIERQHEHLQQLTIQVVGTLEQHQKKLEAMETNVVQYRPHIDELEKYNQQIQECMIFENRHTPYTMEVIRVAWEQLNTQLTRQIAEIKNQIYTLEKKGISEEQMNDFRAAFAHFDKSRSRRLDPKEFRSCLIACGYNIREDRQGDVDFQRIMANVDPTQTGFVTFELFLDFMTRECSEEDSVDQLTLAFKTLSGDKPYITAEILQRELPPDQAEWCMRRMKSYAGVDSVAGAYDYKTFSSALYGESDL</sequence>
<evidence type="ECO:0000313" key="10">
    <source>
        <dbReference type="Proteomes" id="UP000663870"/>
    </source>
</evidence>
<feature type="coiled-coil region" evidence="6">
    <location>
        <begin position="773"/>
        <end position="800"/>
    </location>
</feature>
<dbReference type="InterPro" id="IPR001715">
    <property type="entry name" value="CH_dom"/>
</dbReference>
<gene>
    <name evidence="9" type="ORF">JXQ802_LOCUS12072</name>
</gene>
<dbReference type="Gene3D" id="1.20.58.60">
    <property type="match status" value="4"/>
</dbReference>
<feature type="domain" description="EF-hand" evidence="8">
    <location>
        <begin position="805"/>
        <end position="840"/>
    </location>
</feature>
<dbReference type="PROSITE" id="PS00019">
    <property type="entry name" value="ACTININ_1"/>
    <property type="match status" value="1"/>
</dbReference>
<dbReference type="InterPro" id="IPR001589">
    <property type="entry name" value="Actinin_actin-bd_CS"/>
</dbReference>
<keyword evidence="2" id="KW-0479">Metal-binding</keyword>
<dbReference type="InterPro" id="IPR014837">
    <property type="entry name" value="EF-hand_Ca_insen"/>
</dbReference>
<dbReference type="PROSITE" id="PS00018">
    <property type="entry name" value="EF_HAND_1"/>
    <property type="match status" value="1"/>
</dbReference>
<dbReference type="FunFam" id="1.10.418.10:FF:000005">
    <property type="entry name" value="Actinin alpha 4"/>
    <property type="match status" value="1"/>
</dbReference>
<dbReference type="PROSITE" id="PS50021">
    <property type="entry name" value="CH"/>
    <property type="match status" value="2"/>
</dbReference>
<evidence type="ECO:0000256" key="1">
    <source>
        <dbReference type="ARBA" id="ARBA00010255"/>
    </source>
</evidence>
<evidence type="ECO:0000256" key="5">
    <source>
        <dbReference type="ARBA" id="ARBA00023203"/>
    </source>
</evidence>
<keyword evidence="4" id="KW-0106">Calcium</keyword>
<dbReference type="Pfam" id="PF08726">
    <property type="entry name" value="EFhand_Ca_insen"/>
    <property type="match status" value="1"/>
</dbReference>
<dbReference type="GO" id="GO:0003779">
    <property type="term" value="F:actin binding"/>
    <property type="evidence" value="ECO:0007669"/>
    <property type="project" value="UniProtKB-KW"/>
</dbReference>
<dbReference type="AlphaFoldDB" id="A0A814DQ35"/>
<feature type="domain" description="Calponin-homology (CH)" evidence="7">
    <location>
        <begin position="59"/>
        <end position="162"/>
    </location>
</feature>
<dbReference type="CDD" id="cd21214">
    <property type="entry name" value="CH_ACTN_rpt1"/>
    <property type="match status" value="1"/>
</dbReference>
<dbReference type="GO" id="GO:0005509">
    <property type="term" value="F:calcium ion binding"/>
    <property type="evidence" value="ECO:0007669"/>
    <property type="project" value="InterPro"/>
</dbReference>
<dbReference type="CDD" id="cd00051">
    <property type="entry name" value="EFh"/>
    <property type="match status" value="1"/>
</dbReference>
<dbReference type="FunFam" id="1.10.238.10:FF:000004">
    <property type="entry name" value="Actinin alpha 1"/>
    <property type="match status" value="1"/>
</dbReference>
<dbReference type="PANTHER" id="PTHR11915">
    <property type="entry name" value="SPECTRIN/FILAMIN RELATED CYTOSKELETAL PROTEIN"/>
    <property type="match status" value="1"/>
</dbReference>
<dbReference type="SMART" id="SM00033">
    <property type="entry name" value="CH"/>
    <property type="match status" value="2"/>
</dbReference>
<evidence type="ECO:0000256" key="3">
    <source>
        <dbReference type="ARBA" id="ARBA00022737"/>
    </source>
</evidence>
<dbReference type="FunFam" id="1.10.418.10:FF:000001">
    <property type="entry name" value="Actinin alpha 1"/>
    <property type="match status" value="1"/>
</dbReference>
<evidence type="ECO:0008006" key="11">
    <source>
        <dbReference type="Google" id="ProtNLM"/>
    </source>
</evidence>
<feature type="domain" description="EF-hand" evidence="8">
    <location>
        <begin position="846"/>
        <end position="881"/>
    </location>
</feature>
<evidence type="ECO:0000256" key="4">
    <source>
        <dbReference type="ARBA" id="ARBA00022837"/>
    </source>
</evidence>
<dbReference type="InterPro" id="IPR011992">
    <property type="entry name" value="EF-hand-dom_pair"/>
</dbReference>
<name>A0A814DQ35_9BILA</name>
<keyword evidence="6" id="KW-0175">Coiled coil</keyword>
<evidence type="ECO:0000313" key="9">
    <source>
        <dbReference type="EMBL" id="CAF0958690.1"/>
    </source>
</evidence>
<dbReference type="InterPro" id="IPR018159">
    <property type="entry name" value="Spectrin/alpha-actinin"/>
</dbReference>
<evidence type="ECO:0000259" key="8">
    <source>
        <dbReference type="PROSITE" id="PS50222"/>
    </source>
</evidence>
<dbReference type="CDD" id="cd21216">
    <property type="entry name" value="CH_ACTN_rpt2"/>
    <property type="match status" value="1"/>
</dbReference>
<dbReference type="SMART" id="SM01184">
    <property type="entry name" value="efhand_Ca_insen"/>
    <property type="match status" value="1"/>
</dbReference>
<keyword evidence="5" id="KW-0009">Actin-binding</keyword>
<reference evidence="9" key="1">
    <citation type="submission" date="2021-02" db="EMBL/GenBank/DDBJ databases">
        <authorList>
            <person name="Nowell W R."/>
        </authorList>
    </citation>
    <scope>NUCLEOTIDE SEQUENCE</scope>
</reference>
<dbReference type="Pfam" id="PF00307">
    <property type="entry name" value="CH"/>
    <property type="match status" value="2"/>
</dbReference>
<dbReference type="SUPFAM" id="SSF47576">
    <property type="entry name" value="Calponin-homology domain, CH-domain"/>
    <property type="match status" value="1"/>
</dbReference>
<dbReference type="InterPro" id="IPR036872">
    <property type="entry name" value="CH_dom_sf"/>
</dbReference>
<comment type="similarity">
    <text evidence="1">Belongs to the alpha-actinin family.</text>
</comment>
<protein>
    <recommendedName>
        <fullName evidence="11">Alpha-actinin</fullName>
    </recommendedName>
</protein>
<dbReference type="InterPro" id="IPR002017">
    <property type="entry name" value="Spectrin_repeat"/>
</dbReference>
<dbReference type="InterPro" id="IPR018247">
    <property type="entry name" value="EF_Hand_1_Ca_BS"/>
</dbReference>
<dbReference type="FunFam" id="1.20.58.60:FF:000004">
    <property type="entry name" value="Actinin alpha 1"/>
    <property type="match status" value="1"/>
</dbReference>
<evidence type="ECO:0000259" key="7">
    <source>
        <dbReference type="PROSITE" id="PS50021"/>
    </source>
</evidence>
<dbReference type="Proteomes" id="UP000663870">
    <property type="component" value="Unassembled WGS sequence"/>
</dbReference>
<dbReference type="SMART" id="SM00054">
    <property type="entry name" value="EFh"/>
    <property type="match status" value="2"/>
</dbReference>
<dbReference type="Pfam" id="PF00435">
    <property type="entry name" value="Spectrin"/>
    <property type="match status" value="4"/>
</dbReference>
<dbReference type="SUPFAM" id="SSF46966">
    <property type="entry name" value="Spectrin repeat"/>
    <property type="match status" value="4"/>
</dbReference>
<evidence type="ECO:0000256" key="6">
    <source>
        <dbReference type="SAM" id="Coils"/>
    </source>
</evidence>
<dbReference type="SMART" id="SM00150">
    <property type="entry name" value="SPEC"/>
    <property type="match status" value="3"/>
</dbReference>
<dbReference type="CDD" id="cd00176">
    <property type="entry name" value="SPEC"/>
    <property type="match status" value="2"/>
</dbReference>
<keyword evidence="3" id="KW-0677">Repeat</keyword>
<dbReference type="InterPro" id="IPR002048">
    <property type="entry name" value="EF_hand_dom"/>
</dbReference>
<comment type="caution">
    <text evidence="9">The sequence shown here is derived from an EMBL/GenBank/DDBJ whole genome shotgun (WGS) entry which is preliminary data.</text>
</comment>
<evidence type="ECO:0000256" key="2">
    <source>
        <dbReference type="ARBA" id="ARBA00022723"/>
    </source>
</evidence>
<dbReference type="FunFam" id="1.20.58.60:FF:000005">
    <property type="entry name" value="Actinin alpha 1"/>
    <property type="match status" value="1"/>
</dbReference>
<dbReference type="Gene3D" id="1.10.418.10">
    <property type="entry name" value="Calponin-like domain"/>
    <property type="match status" value="2"/>
</dbReference>
<dbReference type="EMBL" id="CAJNOL010000245">
    <property type="protein sequence ID" value="CAF0958690.1"/>
    <property type="molecule type" value="Genomic_DNA"/>
</dbReference>
<dbReference type="Gene3D" id="1.10.238.10">
    <property type="entry name" value="EF-hand"/>
    <property type="match status" value="2"/>
</dbReference>
<dbReference type="SUPFAM" id="SSF47473">
    <property type="entry name" value="EF-hand"/>
    <property type="match status" value="1"/>
</dbReference>
<keyword evidence="10" id="KW-1185">Reference proteome</keyword>
<dbReference type="PROSITE" id="PS50222">
    <property type="entry name" value="EF_HAND_2"/>
    <property type="match status" value="2"/>
</dbReference>
<organism evidence="9 10">
    <name type="scientific">Rotaria sordida</name>
    <dbReference type="NCBI Taxonomy" id="392033"/>
    <lineage>
        <taxon>Eukaryota</taxon>
        <taxon>Metazoa</taxon>
        <taxon>Spiralia</taxon>
        <taxon>Gnathifera</taxon>
        <taxon>Rotifera</taxon>
        <taxon>Eurotatoria</taxon>
        <taxon>Bdelloidea</taxon>
        <taxon>Philodinida</taxon>
        <taxon>Philodinidae</taxon>
        <taxon>Rotaria</taxon>
    </lineage>
</organism>
<feature type="domain" description="Calponin-homology (CH)" evidence="7">
    <location>
        <begin position="171"/>
        <end position="277"/>
    </location>
</feature>
<proteinExistence type="inferred from homology"/>
<accession>A0A814DQ35</accession>